<dbReference type="PANTHER" id="PTHR13812:SF19">
    <property type="entry name" value="KETIMINE REDUCTASE MU-CRYSTALLIN"/>
    <property type="match status" value="1"/>
</dbReference>
<evidence type="ECO:0000313" key="3">
    <source>
        <dbReference type="Proteomes" id="UP000724874"/>
    </source>
</evidence>
<dbReference type="InterPro" id="IPR003462">
    <property type="entry name" value="ODC_Mu_crystall"/>
</dbReference>
<accession>A0A9P5NVS2</accession>
<dbReference type="GO" id="GO:0005737">
    <property type="term" value="C:cytoplasm"/>
    <property type="evidence" value="ECO:0007669"/>
    <property type="project" value="TreeGrafter"/>
</dbReference>
<comment type="similarity">
    <text evidence="1">Belongs to the ornithine cyclodeaminase/mu-crystallin family.</text>
</comment>
<dbReference type="PANTHER" id="PTHR13812">
    <property type="entry name" value="KETIMINE REDUCTASE MU-CRYSTALLIN"/>
    <property type="match status" value="1"/>
</dbReference>
<sequence>MSLLVLSAPDVDAIVSTLSPEDLQLLMAKVFFRLSNPLWNTSISMPPRIVFPTANHTALFMPARIGPPSLTKLGDTAIKVVCVPKNADPRGLPGTTLVLDEATGGIRAVVNARKLTALRNAAASLLSTSLVGPSNPLTVVSFGAGQQIDAHLDLHIRHFPSISQCTIVNRTLNDRTRSLGDKLTTRFPHVKATVTIREAVQKADIVICATSSTLPLFPSSWVKTGTHVILIGSYKPSMREVDRALVLRSLSHQDEKGDLNMEAYRRLLSIARNPPTVIDDYEGPITLFKSVGIGLQDVAIAGAVVDKALSLGKKIGTQIEDYDT</sequence>
<dbReference type="Proteomes" id="UP000724874">
    <property type="component" value="Unassembled WGS sequence"/>
</dbReference>
<dbReference type="EMBL" id="JADNYJ010000016">
    <property type="protein sequence ID" value="KAF8906994.1"/>
    <property type="molecule type" value="Genomic_DNA"/>
</dbReference>
<name>A0A9P5NVS2_GYMJU</name>
<dbReference type="InterPro" id="IPR023401">
    <property type="entry name" value="ODC_N"/>
</dbReference>
<organism evidence="2 3">
    <name type="scientific">Gymnopilus junonius</name>
    <name type="common">Spectacular rustgill mushroom</name>
    <name type="synonym">Gymnopilus spectabilis subsp. junonius</name>
    <dbReference type="NCBI Taxonomy" id="109634"/>
    <lineage>
        <taxon>Eukaryota</taxon>
        <taxon>Fungi</taxon>
        <taxon>Dikarya</taxon>
        <taxon>Basidiomycota</taxon>
        <taxon>Agaricomycotina</taxon>
        <taxon>Agaricomycetes</taxon>
        <taxon>Agaricomycetidae</taxon>
        <taxon>Agaricales</taxon>
        <taxon>Agaricineae</taxon>
        <taxon>Hymenogastraceae</taxon>
        <taxon>Gymnopilus</taxon>
    </lineage>
</organism>
<evidence type="ECO:0000313" key="2">
    <source>
        <dbReference type="EMBL" id="KAF8906994.1"/>
    </source>
</evidence>
<protein>
    <recommendedName>
        <fullName evidence="4">NAD(P)-binding protein</fullName>
    </recommendedName>
</protein>
<evidence type="ECO:0008006" key="4">
    <source>
        <dbReference type="Google" id="ProtNLM"/>
    </source>
</evidence>
<dbReference type="AlphaFoldDB" id="A0A9P5NVS2"/>
<dbReference type="Gene3D" id="3.40.50.720">
    <property type="entry name" value="NAD(P)-binding Rossmann-like Domain"/>
    <property type="match status" value="1"/>
</dbReference>
<gene>
    <name evidence="2" type="ORF">CPB84DRAFT_1813635</name>
</gene>
<keyword evidence="3" id="KW-1185">Reference proteome</keyword>
<dbReference type="InterPro" id="IPR036291">
    <property type="entry name" value="NAD(P)-bd_dom_sf"/>
</dbReference>
<evidence type="ECO:0000256" key="1">
    <source>
        <dbReference type="ARBA" id="ARBA00008903"/>
    </source>
</evidence>
<comment type="caution">
    <text evidence="2">The sequence shown here is derived from an EMBL/GenBank/DDBJ whole genome shotgun (WGS) entry which is preliminary data.</text>
</comment>
<dbReference type="Gene3D" id="3.30.1780.10">
    <property type="entry name" value="ornithine cyclodeaminase, domain 1"/>
    <property type="match status" value="1"/>
</dbReference>
<dbReference type="Pfam" id="PF02423">
    <property type="entry name" value="OCD_Mu_crystall"/>
    <property type="match status" value="1"/>
</dbReference>
<dbReference type="OrthoDB" id="41492at2759"/>
<reference evidence="2" key="1">
    <citation type="submission" date="2020-11" db="EMBL/GenBank/DDBJ databases">
        <authorList>
            <consortium name="DOE Joint Genome Institute"/>
            <person name="Ahrendt S."/>
            <person name="Riley R."/>
            <person name="Andreopoulos W."/>
            <person name="LaButti K."/>
            <person name="Pangilinan J."/>
            <person name="Ruiz-duenas F.J."/>
            <person name="Barrasa J.M."/>
            <person name="Sanchez-Garcia M."/>
            <person name="Camarero S."/>
            <person name="Miyauchi S."/>
            <person name="Serrano A."/>
            <person name="Linde D."/>
            <person name="Babiker R."/>
            <person name="Drula E."/>
            <person name="Ayuso-Fernandez I."/>
            <person name="Pacheco R."/>
            <person name="Padilla G."/>
            <person name="Ferreira P."/>
            <person name="Barriuso J."/>
            <person name="Kellner H."/>
            <person name="Castanera R."/>
            <person name="Alfaro M."/>
            <person name="Ramirez L."/>
            <person name="Pisabarro A.G."/>
            <person name="Kuo A."/>
            <person name="Tritt A."/>
            <person name="Lipzen A."/>
            <person name="He G."/>
            <person name="Yan M."/>
            <person name="Ng V."/>
            <person name="Cullen D."/>
            <person name="Martin F."/>
            <person name="Rosso M.-N."/>
            <person name="Henrissat B."/>
            <person name="Hibbett D."/>
            <person name="Martinez A.T."/>
            <person name="Grigoriev I.V."/>
        </authorList>
    </citation>
    <scope>NUCLEOTIDE SEQUENCE</scope>
    <source>
        <strain evidence="2">AH 44721</strain>
    </source>
</reference>
<proteinExistence type="inferred from homology"/>
<dbReference type="SUPFAM" id="SSF51735">
    <property type="entry name" value="NAD(P)-binding Rossmann-fold domains"/>
    <property type="match status" value="1"/>
</dbReference>